<organism evidence="1 2">
    <name type="scientific">Brevibacillus laterosporus</name>
    <name type="common">Bacillus laterosporus</name>
    <dbReference type="NCBI Taxonomy" id="1465"/>
    <lineage>
        <taxon>Bacteria</taxon>
        <taxon>Bacillati</taxon>
        <taxon>Bacillota</taxon>
        <taxon>Bacilli</taxon>
        <taxon>Bacillales</taxon>
        <taxon>Paenibacillaceae</taxon>
        <taxon>Brevibacillus</taxon>
    </lineage>
</organism>
<dbReference type="Proteomes" id="UP000319432">
    <property type="component" value="Chromosome"/>
</dbReference>
<proteinExistence type="predicted"/>
<evidence type="ECO:0000313" key="1">
    <source>
        <dbReference type="EMBL" id="QDX94608.1"/>
    </source>
</evidence>
<dbReference type="OrthoDB" id="1802755at2"/>
<reference evidence="1 2" key="1">
    <citation type="submission" date="2018-11" db="EMBL/GenBank/DDBJ databases">
        <title>Phylogenetic determinants of toxin gene distribution in genomes of Brevibacillus laterosporus.</title>
        <authorList>
            <person name="Glare T.R."/>
            <person name="Durrant A."/>
            <person name="Berry C."/>
            <person name="Palma L."/>
            <person name="Ormskirk M."/>
            <person name="Cox M.O."/>
        </authorList>
    </citation>
    <scope>NUCLEOTIDE SEQUENCE [LARGE SCALE GENOMIC DNA]</scope>
    <source>
        <strain evidence="1 2">1821L</strain>
    </source>
</reference>
<dbReference type="AlphaFoldDB" id="A0A518VC90"/>
<name>A0A518VC90_BRELA</name>
<dbReference type="InterPro" id="IPR025586">
    <property type="entry name" value="PcfJ"/>
</dbReference>
<dbReference type="EMBL" id="CP033464">
    <property type="protein sequence ID" value="QDX94608.1"/>
    <property type="molecule type" value="Genomic_DNA"/>
</dbReference>
<keyword evidence="2" id="KW-1185">Reference proteome</keyword>
<gene>
    <name evidence="1" type="ORF">EEL30_21420</name>
</gene>
<sequence length="441" mass="51975">MLSYKDKIENFKQEIRSSGCQTYKSANKTGKLLGTMYIKNKMDYGFHLYYIHEPSKTDPLAGKNGTVSEMYYDLRNKNFWIKRNLKEVRFSIRNVDSIFPKDYDQRNEIFNILSTPANQGLYNSAFHFLGAMGKEQTEMFGRFFHRLITEFSYYELLHKAGVRIDSYTHIANPNGKSPMEILGLSKTQWKMITKYNISIKNFKEIKNDSADNKMINFLSYIKTLEDEFGINRTVDFFNNEFGHVYEDRVYRSALQIAEQYNLPIKKFIKYIYFECDVSQGLNATSAIIEYADYIRMTTEMGYERFDRYPRFLRTVHDIASRNYKVKLNEKEMKEWEASYENNKHFEYAYQGFKIFSPKEPSDLIREGNVLGHCVGSYVDKVRKGISTILFLRERDDIGTPLVTIEVKENRIVQAKGKMNYPPSKDQNEIIKKFAEKYKLAI</sequence>
<protein>
    <recommendedName>
        <fullName evidence="3">PcfJ-like protein</fullName>
    </recommendedName>
</protein>
<accession>A0A518VC90</accession>
<evidence type="ECO:0008006" key="3">
    <source>
        <dbReference type="Google" id="ProtNLM"/>
    </source>
</evidence>
<evidence type="ECO:0000313" key="2">
    <source>
        <dbReference type="Proteomes" id="UP000319432"/>
    </source>
</evidence>
<dbReference type="Pfam" id="PF14284">
    <property type="entry name" value="PcfJ"/>
    <property type="match status" value="1"/>
</dbReference>